<reference evidence="2" key="1">
    <citation type="submission" date="2020-12" db="EMBL/GenBank/DDBJ databases">
        <title>Bacterial taxonomy.</title>
        <authorList>
            <person name="Pan X."/>
        </authorList>
    </citation>
    <scope>NUCLEOTIDE SEQUENCE</scope>
    <source>
        <strain evidence="2">KCTC 52957</strain>
    </source>
</reference>
<feature type="signal peptide" evidence="1">
    <location>
        <begin position="1"/>
        <end position="23"/>
    </location>
</feature>
<keyword evidence="1" id="KW-0732">Signal</keyword>
<evidence type="ECO:0000313" key="2">
    <source>
        <dbReference type="EMBL" id="MBJ3761394.1"/>
    </source>
</evidence>
<name>A0A934I6K5_9RHOB</name>
<dbReference type="AlphaFoldDB" id="A0A934I6K5"/>
<organism evidence="2 3">
    <name type="scientific">Palleronia pontilimi</name>
    <dbReference type="NCBI Taxonomy" id="1964209"/>
    <lineage>
        <taxon>Bacteria</taxon>
        <taxon>Pseudomonadati</taxon>
        <taxon>Pseudomonadota</taxon>
        <taxon>Alphaproteobacteria</taxon>
        <taxon>Rhodobacterales</taxon>
        <taxon>Roseobacteraceae</taxon>
        <taxon>Palleronia</taxon>
    </lineage>
</organism>
<accession>A0A934I6K5</accession>
<evidence type="ECO:0000256" key="1">
    <source>
        <dbReference type="SAM" id="SignalP"/>
    </source>
</evidence>
<keyword evidence="3" id="KW-1185">Reference proteome</keyword>
<protein>
    <recommendedName>
        <fullName evidence="4">DUF4177 domain-containing protein</fullName>
    </recommendedName>
</protein>
<proteinExistence type="predicted"/>
<comment type="caution">
    <text evidence="2">The sequence shown here is derived from an EMBL/GenBank/DDBJ whole genome shotgun (WGS) entry which is preliminary data.</text>
</comment>
<evidence type="ECO:0008006" key="4">
    <source>
        <dbReference type="Google" id="ProtNLM"/>
    </source>
</evidence>
<sequence>MTALSRTLALSLLALTLGSAAQAACFADYKAKRTNPLKLHYGVIELSDAECEAPAAAVAARIAAEGWELLTVMDVFDKADAEKRKSDAGTYYLRY</sequence>
<gene>
    <name evidence="2" type="ORF">ILP92_01335</name>
</gene>
<evidence type="ECO:0000313" key="3">
    <source>
        <dbReference type="Proteomes" id="UP000642488"/>
    </source>
</evidence>
<feature type="chain" id="PRO_5037438626" description="DUF4177 domain-containing protein" evidence="1">
    <location>
        <begin position="24"/>
        <end position="95"/>
    </location>
</feature>
<dbReference type="EMBL" id="JAEKPD010000001">
    <property type="protein sequence ID" value="MBJ3761394.1"/>
    <property type="molecule type" value="Genomic_DNA"/>
</dbReference>
<dbReference type="RefSeq" id="WP_198914562.1">
    <property type="nucleotide sequence ID" value="NZ_JAEKPD010000001.1"/>
</dbReference>
<dbReference type="Proteomes" id="UP000642488">
    <property type="component" value="Unassembled WGS sequence"/>
</dbReference>